<dbReference type="AlphaFoldDB" id="A0A0P7X7V3"/>
<organism evidence="1 3">
    <name type="scientific">Saliniramus fredricksonii</name>
    <dbReference type="NCBI Taxonomy" id="1653334"/>
    <lineage>
        <taxon>Bacteria</taxon>
        <taxon>Pseudomonadati</taxon>
        <taxon>Pseudomonadota</taxon>
        <taxon>Alphaproteobacteria</taxon>
        <taxon>Hyphomicrobiales</taxon>
        <taxon>Salinarimonadaceae</taxon>
        <taxon>Saliniramus</taxon>
    </lineage>
</organism>
<gene>
    <name evidence="2" type="ORF">GA0071312_2684</name>
    <name evidence="1" type="ORF">HLUCCO17_07360</name>
</gene>
<dbReference type="Pfam" id="PF16826">
    <property type="entry name" value="DUF5076"/>
    <property type="match status" value="1"/>
</dbReference>
<reference evidence="2 4" key="2">
    <citation type="submission" date="2016-08" db="EMBL/GenBank/DDBJ databases">
        <authorList>
            <person name="Varghese N."/>
            <person name="Submissions Spin"/>
        </authorList>
    </citation>
    <scope>NUCLEOTIDE SEQUENCE [LARGE SCALE GENOMIC DNA]</scope>
    <source>
        <strain evidence="2 4">HL-109</strain>
    </source>
</reference>
<dbReference type="InterPro" id="IPR031796">
    <property type="entry name" value="DUF5076"/>
</dbReference>
<dbReference type="STRING" id="1653334.GA0071312_2684"/>
<comment type="caution">
    <text evidence="1">The sequence shown here is derived from an EMBL/GenBank/DDBJ whole genome shotgun (WGS) entry which is preliminary data.</text>
</comment>
<evidence type="ECO:0008006" key="5">
    <source>
        <dbReference type="Google" id="ProtNLM"/>
    </source>
</evidence>
<dbReference type="RefSeq" id="WP_074445366.1">
    <property type="nucleotide sequence ID" value="NZ_FMBM01000002.1"/>
</dbReference>
<dbReference type="Proteomes" id="UP000182800">
    <property type="component" value="Unassembled WGS sequence"/>
</dbReference>
<evidence type="ECO:0000313" key="2">
    <source>
        <dbReference type="EMBL" id="SCC81723.1"/>
    </source>
</evidence>
<dbReference type="Proteomes" id="UP000050497">
    <property type="component" value="Unassembled WGS sequence"/>
</dbReference>
<dbReference type="EMBL" id="FMBM01000002">
    <property type="protein sequence ID" value="SCC81723.1"/>
    <property type="molecule type" value="Genomic_DNA"/>
</dbReference>
<dbReference type="Gene3D" id="3.30.2370.10">
    <property type="entry name" value="putative pyruvate dehydrogenase"/>
    <property type="match status" value="1"/>
</dbReference>
<evidence type="ECO:0000313" key="3">
    <source>
        <dbReference type="Proteomes" id="UP000050497"/>
    </source>
</evidence>
<sequence>MSDKPQFHELAVPPDVAEKGGHEVLRASVVEGEVSIALRRSFDDPFTWGVLFSDLARHAARVYALETGIDEAEALAQIRAGFEADVEPPDDSGSTPSLN</sequence>
<protein>
    <recommendedName>
        <fullName evidence="5">DUF5076 domain-containing protein</fullName>
    </recommendedName>
</protein>
<accession>A0A0P7X7V3</accession>
<dbReference type="EMBL" id="LJSX01000009">
    <property type="protein sequence ID" value="KPQ11193.1"/>
    <property type="molecule type" value="Genomic_DNA"/>
</dbReference>
<evidence type="ECO:0000313" key="1">
    <source>
        <dbReference type="EMBL" id="KPQ11193.1"/>
    </source>
</evidence>
<reference evidence="1 3" key="1">
    <citation type="submission" date="2015-09" db="EMBL/GenBank/DDBJ databases">
        <title>Identification and resolution of microdiversity through metagenomic sequencing of parallel consortia.</title>
        <authorList>
            <person name="Nelson W.C."/>
            <person name="Romine M.F."/>
            <person name="Lindemann S.R."/>
        </authorList>
    </citation>
    <scope>NUCLEOTIDE SEQUENCE [LARGE SCALE GENOMIC DNA]</scope>
    <source>
        <strain evidence="1">HL-109</strain>
    </source>
</reference>
<proteinExistence type="predicted"/>
<keyword evidence="4" id="KW-1185">Reference proteome</keyword>
<name>A0A0P7X7V3_9HYPH</name>
<evidence type="ECO:0000313" key="4">
    <source>
        <dbReference type="Proteomes" id="UP000182800"/>
    </source>
</evidence>
<dbReference type="OrthoDB" id="284440at2"/>